<dbReference type="EMBL" id="MTHB01000047">
    <property type="protein sequence ID" value="OXC79032.1"/>
    <property type="molecule type" value="Genomic_DNA"/>
</dbReference>
<protein>
    <submittedName>
        <fullName evidence="1">Uncharacterized protein</fullName>
    </submittedName>
</protein>
<dbReference type="Proteomes" id="UP000214720">
    <property type="component" value="Unassembled WGS sequence"/>
</dbReference>
<comment type="caution">
    <text evidence="1">The sequence shown here is derived from an EMBL/GenBank/DDBJ whole genome shotgun (WGS) entry which is preliminary data.</text>
</comment>
<evidence type="ECO:0000313" key="1">
    <source>
        <dbReference type="EMBL" id="OXC79032.1"/>
    </source>
</evidence>
<dbReference type="AlphaFoldDB" id="A0A226X6G0"/>
<evidence type="ECO:0000313" key="2">
    <source>
        <dbReference type="Proteomes" id="UP000214720"/>
    </source>
</evidence>
<reference evidence="2" key="1">
    <citation type="submission" date="2017-01" db="EMBL/GenBank/DDBJ databases">
        <title>Genome Analysis of Deinococcus marmoris KOPRI26562.</title>
        <authorList>
            <person name="Kim J.H."/>
            <person name="Oh H.-M."/>
        </authorList>
    </citation>
    <scope>NUCLEOTIDE SEQUENCE [LARGE SCALE GENOMIC DNA]</scope>
    <source>
        <strain evidence="2">PAMC 26633</strain>
    </source>
</reference>
<proteinExistence type="predicted"/>
<accession>A0A226X6G0</accession>
<sequence length="41" mass="4830">MLFSYFVSKLPERHLDSVVIEYRMYVVWTVQISGQEVGHGK</sequence>
<name>A0A226X6G0_CABSO</name>
<organism evidence="1 2">
    <name type="scientific">Caballeronia sordidicola</name>
    <name type="common">Burkholderia sordidicola</name>
    <dbReference type="NCBI Taxonomy" id="196367"/>
    <lineage>
        <taxon>Bacteria</taxon>
        <taxon>Pseudomonadati</taxon>
        <taxon>Pseudomonadota</taxon>
        <taxon>Betaproteobacteria</taxon>
        <taxon>Burkholderiales</taxon>
        <taxon>Burkholderiaceae</taxon>
        <taxon>Caballeronia</taxon>
    </lineage>
</organism>
<gene>
    <name evidence="1" type="ORF">BSU04_09010</name>
</gene>